<organism evidence="3 4">
    <name type="scientific">Daldinia eschscholtzii</name>
    <dbReference type="NCBI Taxonomy" id="292717"/>
    <lineage>
        <taxon>Eukaryota</taxon>
        <taxon>Fungi</taxon>
        <taxon>Dikarya</taxon>
        <taxon>Ascomycota</taxon>
        <taxon>Pezizomycotina</taxon>
        <taxon>Sordariomycetes</taxon>
        <taxon>Xylariomycetidae</taxon>
        <taxon>Xylariales</taxon>
        <taxon>Hypoxylaceae</taxon>
        <taxon>Daldinia</taxon>
    </lineage>
</organism>
<accession>A0AAX6MKD2</accession>
<keyword evidence="4" id="KW-1185">Reference proteome</keyword>
<feature type="compositionally biased region" description="Pro residues" evidence="1">
    <location>
        <begin position="159"/>
        <end position="173"/>
    </location>
</feature>
<feature type="compositionally biased region" description="Polar residues" evidence="1">
    <location>
        <begin position="524"/>
        <end position="533"/>
    </location>
</feature>
<evidence type="ECO:0000256" key="1">
    <source>
        <dbReference type="SAM" id="MobiDB-lite"/>
    </source>
</evidence>
<evidence type="ECO:0000256" key="2">
    <source>
        <dbReference type="SAM" id="Phobius"/>
    </source>
</evidence>
<sequence length="533" mass="58467">MPPSSRRRQPQDAQPWKGSPKLGRWSTLFSRRDLRRRNMENDSIGATPLRARQNTNQGQDDGLRGLRGDHDSDHENDGDSDDDYLEHGPGDFSDDDSDDEYDKISDIPQQTTQLTAPSLSGSIVTLTALPSQTTTLKIMTTTPVSQLSSTPIPIYVPGVPTPPTLGKAFPPPQGKEEEDDDDDDYDDLLPSPTFQPTPTYTGQINEGQTFVPIASDTANDNDGGGKHRWHGDKDSQDQQQGVLNPTAEHLLIAAGAIGAFILFCFIGWVIYRVWKKTKGQSVGISGGMGFIDKFNERRRGPVDERTLYMSNEAPPLYEKGEYGTMQPGNFYGPNKAYQPGHESMVRSVAANSETGTLRQLPDSNPPLATVINQYAVGNGGTAYSSDINMTMRSQVTQPYYNESELPRQPPEIYGPPKRAGTRASEISSISSGFGDGDIIIPPPSGTDKSPPVPAEENPTARDSWISRPGERRETVYTEASEDRPARFRSITSWVNQQAGRAKRAGSRARERGEVPVIPAIPGEISTTRQTAYR</sequence>
<keyword evidence="2" id="KW-0472">Membrane</keyword>
<feature type="compositionally biased region" description="Acidic residues" evidence="1">
    <location>
        <begin position="176"/>
        <end position="187"/>
    </location>
</feature>
<feature type="transmembrane region" description="Helical" evidence="2">
    <location>
        <begin position="250"/>
        <end position="271"/>
    </location>
</feature>
<feature type="region of interest" description="Disordered" evidence="1">
    <location>
        <begin position="1"/>
        <end position="116"/>
    </location>
</feature>
<reference evidence="3 4" key="1">
    <citation type="journal article" date="2024" name="Front Chem Biol">
        <title>Unveiling the potential of Daldinia eschscholtzii MFLUCC 19-0629 through bioactivity and bioinformatics studies for enhanced sustainable agriculture production.</title>
        <authorList>
            <person name="Brooks S."/>
            <person name="Weaver J.A."/>
            <person name="Klomchit A."/>
            <person name="Alharthi S.A."/>
            <person name="Onlamun T."/>
            <person name="Nurani R."/>
            <person name="Vong T.K."/>
            <person name="Alberti F."/>
            <person name="Greco C."/>
        </authorList>
    </citation>
    <scope>NUCLEOTIDE SEQUENCE [LARGE SCALE GENOMIC DNA]</scope>
    <source>
        <strain evidence="3">MFLUCC 19-0629</strain>
    </source>
</reference>
<dbReference type="EMBL" id="JBANMG010000005">
    <property type="protein sequence ID" value="KAK6952903.1"/>
    <property type="molecule type" value="Genomic_DNA"/>
</dbReference>
<dbReference type="Proteomes" id="UP001369815">
    <property type="component" value="Unassembled WGS sequence"/>
</dbReference>
<feature type="region of interest" description="Disordered" evidence="1">
    <location>
        <begin position="428"/>
        <end position="533"/>
    </location>
</feature>
<comment type="caution">
    <text evidence="3">The sequence shown here is derived from an EMBL/GenBank/DDBJ whole genome shotgun (WGS) entry which is preliminary data.</text>
</comment>
<evidence type="ECO:0000313" key="4">
    <source>
        <dbReference type="Proteomes" id="UP001369815"/>
    </source>
</evidence>
<feature type="compositionally biased region" description="Basic and acidic residues" evidence="1">
    <location>
        <begin position="30"/>
        <end position="40"/>
    </location>
</feature>
<feature type="compositionally biased region" description="Basic and acidic residues" evidence="1">
    <location>
        <begin position="468"/>
        <end position="485"/>
    </location>
</feature>
<name>A0AAX6MKD2_9PEZI</name>
<gene>
    <name evidence="3" type="ORF">Daesc_005200</name>
</gene>
<feature type="compositionally biased region" description="Low complexity" evidence="1">
    <location>
        <begin position="428"/>
        <end position="439"/>
    </location>
</feature>
<protein>
    <submittedName>
        <fullName evidence="3">Uncharacterized protein</fullName>
    </submittedName>
</protein>
<feature type="region of interest" description="Disordered" evidence="1">
    <location>
        <begin position="142"/>
        <end position="239"/>
    </location>
</feature>
<feature type="compositionally biased region" description="Acidic residues" evidence="1">
    <location>
        <begin position="92"/>
        <end position="101"/>
    </location>
</feature>
<dbReference type="AlphaFoldDB" id="A0AAX6MKD2"/>
<feature type="compositionally biased region" description="Polar residues" evidence="1">
    <location>
        <begin position="192"/>
        <end position="208"/>
    </location>
</feature>
<feature type="compositionally biased region" description="Basic and acidic residues" evidence="1">
    <location>
        <begin position="61"/>
        <end position="77"/>
    </location>
</feature>
<evidence type="ECO:0000313" key="3">
    <source>
        <dbReference type="EMBL" id="KAK6952903.1"/>
    </source>
</evidence>
<keyword evidence="2" id="KW-0812">Transmembrane</keyword>
<keyword evidence="2" id="KW-1133">Transmembrane helix</keyword>
<proteinExistence type="predicted"/>
<feature type="compositionally biased region" description="Polar residues" evidence="1">
    <location>
        <begin position="142"/>
        <end position="151"/>
    </location>
</feature>
<feature type="compositionally biased region" description="Polar residues" evidence="1">
    <location>
        <begin position="107"/>
        <end position="116"/>
    </location>
</feature>